<organism evidence="3 4">
    <name type="scientific">Huso huso</name>
    <name type="common">Beluga</name>
    <name type="synonym">Acipenser huso</name>
    <dbReference type="NCBI Taxonomy" id="61971"/>
    <lineage>
        <taxon>Eukaryota</taxon>
        <taxon>Metazoa</taxon>
        <taxon>Chordata</taxon>
        <taxon>Craniata</taxon>
        <taxon>Vertebrata</taxon>
        <taxon>Euteleostomi</taxon>
        <taxon>Actinopterygii</taxon>
        <taxon>Chondrostei</taxon>
        <taxon>Acipenseriformes</taxon>
        <taxon>Acipenseridae</taxon>
        <taxon>Huso</taxon>
    </lineage>
</organism>
<dbReference type="EMBL" id="JAHFZB010000030">
    <property type="protein sequence ID" value="KAK6471950.1"/>
    <property type="molecule type" value="Genomic_DNA"/>
</dbReference>
<dbReference type="Gene3D" id="1.10.10.2590">
    <property type="entry name" value="BEN domain"/>
    <property type="match status" value="1"/>
</dbReference>
<evidence type="ECO:0000313" key="4">
    <source>
        <dbReference type="Proteomes" id="UP001369086"/>
    </source>
</evidence>
<evidence type="ECO:0000256" key="1">
    <source>
        <dbReference type="SAM" id="MobiDB-lite"/>
    </source>
</evidence>
<protein>
    <recommendedName>
        <fullName evidence="2">BEN domain-containing protein</fullName>
    </recommendedName>
</protein>
<reference evidence="3 4" key="1">
    <citation type="submission" date="2021-05" db="EMBL/GenBank/DDBJ databases">
        <authorList>
            <person name="Zahm M."/>
            <person name="Klopp C."/>
            <person name="Cabau C."/>
            <person name="Kuhl H."/>
            <person name="Suciu R."/>
            <person name="Ciorpac M."/>
            <person name="Holostenco D."/>
            <person name="Gessner J."/>
            <person name="Wuertz S."/>
            <person name="Hohne C."/>
            <person name="Stock M."/>
            <person name="Gislard M."/>
            <person name="Lluch J."/>
            <person name="Milhes M."/>
            <person name="Lampietro C."/>
            <person name="Lopez Roques C."/>
            <person name="Donnadieu C."/>
            <person name="Du K."/>
            <person name="Schartl M."/>
            <person name="Guiguen Y."/>
        </authorList>
    </citation>
    <scope>NUCLEOTIDE SEQUENCE [LARGE SCALE GENOMIC DNA]</scope>
    <source>
        <strain evidence="3">Hh-F2</strain>
        <tissue evidence="3">Blood</tissue>
    </source>
</reference>
<proteinExistence type="predicted"/>
<feature type="compositionally biased region" description="Basic and acidic residues" evidence="1">
    <location>
        <begin position="1"/>
        <end position="12"/>
    </location>
</feature>
<comment type="caution">
    <text evidence="3">The sequence shown here is derived from an EMBL/GenBank/DDBJ whole genome shotgun (WGS) entry which is preliminary data.</text>
</comment>
<accession>A0ABR0YHH6</accession>
<gene>
    <name evidence="3" type="ORF">HHUSO_G28945</name>
</gene>
<dbReference type="SMART" id="SM01025">
    <property type="entry name" value="BEN"/>
    <property type="match status" value="1"/>
</dbReference>
<sequence>MQECVEKKDLGKRLKRPLKTPKRYESSSDGSDTEPVKKTSSETSMAKQCLQKYKSGSTAETRDVEEDHLKSVQLQKENQDLKEENQNLKEMLFKEMPMFLTEIKEILHRSMNNIRRSSTPEVDPPTTPKSGNSMKTGNPTQVLDKVEIYPGTGVFCDKLVWALANNSHTATSFVRTLLVNLFPLDVLLKSNLRGRSKDTTEHRPALDSIKIDAIYRATLQRWPNTPQAVIGSAINGKLAELLNKSKQKLQHTWTQSEGDVSTE</sequence>
<dbReference type="Proteomes" id="UP001369086">
    <property type="component" value="Unassembled WGS sequence"/>
</dbReference>
<dbReference type="InterPro" id="IPR018379">
    <property type="entry name" value="BEN_domain"/>
</dbReference>
<keyword evidence="4" id="KW-1185">Reference proteome</keyword>
<feature type="compositionally biased region" description="Polar residues" evidence="1">
    <location>
        <begin position="128"/>
        <end position="139"/>
    </location>
</feature>
<feature type="region of interest" description="Disordered" evidence="1">
    <location>
        <begin position="1"/>
        <end position="65"/>
    </location>
</feature>
<name>A0ABR0YHH6_HUSHU</name>
<feature type="domain" description="BEN" evidence="2">
    <location>
        <begin position="151"/>
        <end position="245"/>
    </location>
</feature>
<evidence type="ECO:0000313" key="3">
    <source>
        <dbReference type="EMBL" id="KAK6471950.1"/>
    </source>
</evidence>
<dbReference type="PROSITE" id="PS51457">
    <property type="entry name" value="BEN"/>
    <property type="match status" value="1"/>
</dbReference>
<evidence type="ECO:0000259" key="2">
    <source>
        <dbReference type="PROSITE" id="PS51457"/>
    </source>
</evidence>
<feature type="region of interest" description="Disordered" evidence="1">
    <location>
        <begin position="114"/>
        <end position="139"/>
    </location>
</feature>
<dbReference type="Pfam" id="PF10523">
    <property type="entry name" value="BEN"/>
    <property type="match status" value="1"/>
</dbReference>